<dbReference type="EMBL" id="JALGBI010000001">
    <property type="protein sequence ID" value="MCJ0764154.1"/>
    <property type="molecule type" value="Genomic_DNA"/>
</dbReference>
<dbReference type="Proteomes" id="UP001139447">
    <property type="component" value="Unassembled WGS sequence"/>
</dbReference>
<comment type="caution">
    <text evidence="1">The sequence shown here is derived from an EMBL/GenBank/DDBJ whole genome shotgun (WGS) entry which is preliminary data.</text>
</comment>
<reference evidence="1" key="1">
    <citation type="submission" date="2022-03" db="EMBL/GenBank/DDBJ databases">
        <authorList>
            <person name="Woo C.Y."/>
        </authorList>
    </citation>
    <scope>NUCLEOTIDE SEQUENCE</scope>
    <source>
        <strain evidence="1">CYS-02</strain>
    </source>
</reference>
<accession>A0A9X1VVU9</accession>
<dbReference type="RefSeq" id="WP_243306721.1">
    <property type="nucleotide sequence ID" value="NZ_JALGBI010000001.1"/>
</dbReference>
<organism evidence="1 2">
    <name type="scientific">Variovorax terrae</name>
    <dbReference type="NCBI Taxonomy" id="2923278"/>
    <lineage>
        <taxon>Bacteria</taxon>
        <taxon>Pseudomonadati</taxon>
        <taxon>Pseudomonadota</taxon>
        <taxon>Betaproteobacteria</taxon>
        <taxon>Burkholderiales</taxon>
        <taxon>Comamonadaceae</taxon>
        <taxon>Variovorax</taxon>
    </lineage>
</organism>
<evidence type="ECO:0000313" key="2">
    <source>
        <dbReference type="Proteomes" id="UP001139447"/>
    </source>
</evidence>
<protein>
    <submittedName>
        <fullName evidence="1">Uncharacterized protein</fullName>
    </submittedName>
</protein>
<gene>
    <name evidence="1" type="ORF">MMF98_13145</name>
</gene>
<evidence type="ECO:0000313" key="1">
    <source>
        <dbReference type="EMBL" id="MCJ0764154.1"/>
    </source>
</evidence>
<proteinExistence type="predicted"/>
<name>A0A9X1VVU9_9BURK</name>
<keyword evidence="2" id="KW-1185">Reference proteome</keyword>
<sequence>MADATVNQTSRARAPTITPFEFHRGAVDNVRLPGRMAMAFAERARSIAAGAATVATILHHNDMAENGGDLDSTPLLSPSDRESLMLMLSCSLSYLVEDADQHMDEAYEQHTSEGEAERLRFAAHTVARG</sequence>
<dbReference type="AlphaFoldDB" id="A0A9X1VVU9"/>